<dbReference type="SUPFAM" id="SSF52540">
    <property type="entry name" value="P-loop containing nucleoside triphosphate hydrolases"/>
    <property type="match status" value="1"/>
</dbReference>
<dbReference type="PANTHER" id="PTHR23117:SF13">
    <property type="entry name" value="GUANYLATE KINASE"/>
    <property type="match status" value="1"/>
</dbReference>
<organism evidence="13 14">
    <name type="scientific">Exiguobacterium aestuarii</name>
    <dbReference type="NCBI Taxonomy" id="273527"/>
    <lineage>
        <taxon>Bacteria</taxon>
        <taxon>Bacillati</taxon>
        <taxon>Bacillota</taxon>
        <taxon>Bacilli</taxon>
        <taxon>Bacillales</taxon>
        <taxon>Bacillales Family XII. Incertae Sedis</taxon>
        <taxon>Exiguobacterium</taxon>
    </lineage>
</organism>
<keyword evidence="11" id="KW-0963">Cytoplasm</keyword>
<protein>
    <recommendedName>
        <fullName evidence="4 11">Guanylate kinase</fullName>
        <ecNumber evidence="3 11">2.7.4.8</ecNumber>
    </recommendedName>
    <alternativeName>
        <fullName evidence="9 11">GMP kinase</fullName>
    </alternativeName>
</protein>
<evidence type="ECO:0000256" key="6">
    <source>
        <dbReference type="ARBA" id="ARBA00022741"/>
    </source>
</evidence>
<dbReference type="SMART" id="SM00072">
    <property type="entry name" value="GuKc"/>
    <property type="match status" value="1"/>
</dbReference>
<evidence type="ECO:0000256" key="1">
    <source>
        <dbReference type="ARBA" id="ARBA00003531"/>
    </source>
</evidence>
<feature type="binding site" evidence="11">
    <location>
        <begin position="22"/>
        <end position="29"/>
    </location>
    <ligand>
        <name>ATP</name>
        <dbReference type="ChEBI" id="CHEBI:30616"/>
    </ligand>
</feature>
<dbReference type="Gene3D" id="3.30.63.10">
    <property type="entry name" value="Guanylate Kinase phosphate binding domain"/>
    <property type="match status" value="1"/>
</dbReference>
<comment type="catalytic activity">
    <reaction evidence="10 11">
        <text>GMP + ATP = GDP + ADP</text>
        <dbReference type="Rhea" id="RHEA:20780"/>
        <dbReference type="ChEBI" id="CHEBI:30616"/>
        <dbReference type="ChEBI" id="CHEBI:58115"/>
        <dbReference type="ChEBI" id="CHEBI:58189"/>
        <dbReference type="ChEBI" id="CHEBI:456216"/>
        <dbReference type="EC" id="2.7.4.8"/>
    </reaction>
</comment>
<evidence type="ECO:0000313" key="14">
    <source>
        <dbReference type="Proteomes" id="UP001596439"/>
    </source>
</evidence>
<dbReference type="InterPro" id="IPR008144">
    <property type="entry name" value="Guanylate_kin-like_dom"/>
</dbReference>
<dbReference type="EMBL" id="JBHTCE010000001">
    <property type="protein sequence ID" value="MFC7390154.1"/>
    <property type="molecule type" value="Genomic_DNA"/>
</dbReference>
<dbReference type="CDD" id="cd00071">
    <property type="entry name" value="GMPK"/>
    <property type="match status" value="1"/>
</dbReference>
<keyword evidence="5 11" id="KW-0808">Transferase</keyword>
<dbReference type="HAMAP" id="MF_00328">
    <property type="entry name" value="Guanylate_kinase"/>
    <property type="match status" value="1"/>
</dbReference>
<evidence type="ECO:0000256" key="7">
    <source>
        <dbReference type="ARBA" id="ARBA00022777"/>
    </source>
</evidence>
<keyword evidence="7 11" id="KW-0418">Kinase</keyword>
<dbReference type="Pfam" id="PF00625">
    <property type="entry name" value="Guanylate_kin"/>
    <property type="match status" value="1"/>
</dbReference>
<evidence type="ECO:0000256" key="9">
    <source>
        <dbReference type="ARBA" id="ARBA00030128"/>
    </source>
</evidence>
<dbReference type="PROSITE" id="PS50052">
    <property type="entry name" value="GUANYLATE_KINASE_2"/>
    <property type="match status" value="1"/>
</dbReference>
<proteinExistence type="inferred from homology"/>
<dbReference type="GO" id="GO:0004385">
    <property type="term" value="F:GMP kinase activity"/>
    <property type="evidence" value="ECO:0007669"/>
    <property type="project" value="UniProtKB-EC"/>
</dbReference>
<dbReference type="Proteomes" id="UP001596439">
    <property type="component" value="Unassembled WGS sequence"/>
</dbReference>
<dbReference type="InterPro" id="IPR017665">
    <property type="entry name" value="Guanylate_kinase"/>
</dbReference>
<evidence type="ECO:0000256" key="3">
    <source>
        <dbReference type="ARBA" id="ARBA00012961"/>
    </source>
</evidence>
<keyword evidence="8 11" id="KW-0067">ATP-binding</keyword>
<dbReference type="NCBIfam" id="TIGR03263">
    <property type="entry name" value="guanyl_kin"/>
    <property type="match status" value="1"/>
</dbReference>
<evidence type="ECO:0000256" key="5">
    <source>
        <dbReference type="ARBA" id="ARBA00022679"/>
    </source>
</evidence>
<dbReference type="RefSeq" id="WP_031421596.1">
    <property type="nucleotide sequence ID" value="NZ_JAIVAC010000001.1"/>
</dbReference>
<feature type="domain" description="Guanylate kinase-like" evidence="12">
    <location>
        <begin position="15"/>
        <end position="194"/>
    </location>
</feature>
<gene>
    <name evidence="11 13" type="primary">gmk</name>
    <name evidence="13" type="ORF">ACFQO8_08340</name>
</gene>
<dbReference type="Gene3D" id="3.40.50.300">
    <property type="entry name" value="P-loop containing nucleotide triphosphate hydrolases"/>
    <property type="match status" value="1"/>
</dbReference>
<comment type="similarity">
    <text evidence="2 11">Belongs to the guanylate kinase family.</text>
</comment>
<sequence length="215" mass="24539">MLEDGGLAVNFKERGLLIVLSGPSGVGKGTVCRALREEEDNNLQYSVSATTRKPREGEVEGVHYFFKSREEFERMIEQKELLEHAEFVGNYYGTPVEWVRETLESGQDVILEIEVQGAFQVKELLPEAVFLFLAPPSLQELRNRLIGRGTESEEVIKQRLLVAREEIELMDAYDYVVTNDEVDKAIDRIKAIVTAEHCKRERVASLYKKAMMEVI</sequence>
<evidence type="ECO:0000313" key="13">
    <source>
        <dbReference type="EMBL" id="MFC7390154.1"/>
    </source>
</evidence>
<dbReference type="InterPro" id="IPR008145">
    <property type="entry name" value="GK/Ca_channel_bsu"/>
</dbReference>
<comment type="subcellular location">
    <subcellularLocation>
        <location evidence="11">Cytoplasm</location>
    </subcellularLocation>
</comment>
<dbReference type="InterPro" id="IPR020590">
    <property type="entry name" value="Guanylate_kinase_CS"/>
</dbReference>
<reference evidence="14" key="1">
    <citation type="journal article" date="2019" name="Int. J. Syst. Evol. Microbiol.">
        <title>The Global Catalogue of Microorganisms (GCM) 10K type strain sequencing project: providing services to taxonomists for standard genome sequencing and annotation.</title>
        <authorList>
            <consortium name="The Broad Institute Genomics Platform"/>
            <consortium name="The Broad Institute Genome Sequencing Center for Infectious Disease"/>
            <person name="Wu L."/>
            <person name="Ma J."/>
        </authorList>
    </citation>
    <scope>NUCLEOTIDE SEQUENCE [LARGE SCALE GENOMIC DNA]</scope>
    <source>
        <strain evidence="14">CCUG 55590</strain>
    </source>
</reference>
<comment type="function">
    <text evidence="1 11">Essential for recycling GMP and indirectly, cGMP.</text>
</comment>
<dbReference type="GeneID" id="99709000"/>
<keyword evidence="14" id="KW-1185">Reference proteome</keyword>
<dbReference type="EC" id="2.7.4.8" evidence="3 11"/>
<evidence type="ECO:0000256" key="4">
    <source>
        <dbReference type="ARBA" id="ARBA00016296"/>
    </source>
</evidence>
<dbReference type="InterPro" id="IPR027417">
    <property type="entry name" value="P-loop_NTPase"/>
</dbReference>
<evidence type="ECO:0000256" key="2">
    <source>
        <dbReference type="ARBA" id="ARBA00005790"/>
    </source>
</evidence>
<evidence type="ECO:0000256" key="8">
    <source>
        <dbReference type="ARBA" id="ARBA00022840"/>
    </source>
</evidence>
<dbReference type="PROSITE" id="PS00856">
    <property type="entry name" value="GUANYLATE_KINASE_1"/>
    <property type="match status" value="1"/>
</dbReference>
<dbReference type="PANTHER" id="PTHR23117">
    <property type="entry name" value="GUANYLATE KINASE-RELATED"/>
    <property type="match status" value="1"/>
</dbReference>
<evidence type="ECO:0000256" key="10">
    <source>
        <dbReference type="ARBA" id="ARBA00048594"/>
    </source>
</evidence>
<comment type="caution">
    <text evidence="13">The sequence shown here is derived from an EMBL/GenBank/DDBJ whole genome shotgun (WGS) entry which is preliminary data.</text>
</comment>
<evidence type="ECO:0000256" key="11">
    <source>
        <dbReference type="HAMAP-Rule" id="MF_00328"/>
    </source>
</evidence>
<evidence type="ECO:0000259" key="12">
    <source>
        <dbReference type="PROSITE" id="PS50052"/>
    </source>
</evidence>
<keyword evidence="6 11" id="KW-0547">Nucleotide-binding</keyword>
<accession>A0ABW2PKZ6</accession>
<name>A0ABW2PKZ6_9BACL</name>